<evidence type="ECO:0000259" key="3">
    <source>
        <dbReference type="Pfam" id="PF00535"/>
    </source>
</evidence>
<evidence type="ECO:0000256" key="1">
    <source>
        <dbReference type="SAM" id="Coils"/>
    </source>
</evidence>
<dbReference type="Gene3D" id="3.90.550.10">
    <property type="entry name" value="Spore Coat Polysaccharide Biosynthesis Protein SpsA, Chain A"/>
    <property type="match status" value="1"/>
</dbReference>
<keyword evidence="5" id="KW-1185">Reference proteome</keyword>
<dbReference type="Gene3D" id="3.40.50.10320">
    <property type="entry name" value="LmbE-like"/>
    <property type="match status" value="1"/>
</dbReference>
<keyword evidence="1" id="KW-0175">Coiled coil</keyword>
<dbReference type="CDD" id="cd03801">
    <property type="entry name" value="GT4_PimA-like"/>
    <property type="match status" value="1"/>
</dbReference>
<sequence length="1514" mass="168160">MKNLPGAFFPTSSEDLAGRGPVLVVAAEPGDEIFGCGGTCRRHAVAGDTVVVLVITDGCRDLADPSARAEVRGRLEAQSRKASRVLESREPIFWGEASSAIEYGEKMIQRLVQVATEAGAKLIYAPSVQDPDPTRSVIGLIAHEAVRRLPVDSALVGYEIDVPLQPNLLSDITAVFDLKLAAAACFSSQPHEQLRSDQVAALNRLRAFKLPAQAKAAEGLMVSRGEDLSRPVPGTSSRMKTWAESPSDQPLVSVVIRSAHRPELADALDSIAAQTYRHIEVVLVDVAGNGMLDAEPWCGQFPVRTASSGAPLGRGAAANLGVTSAIGQYVVFLDDDDWFLPDHVSCLVTALSRSDTARAAYAGVECRKRSENGDWEVIHVFNERHDATRLLVENYLPIHAVLFERSLFDDDIRFDDNLALYEDWDFWVKLSRRTNFLHVDRITTVYRISEGSGFGVRAPTPETRVGLEAFFDLWRRRWNLTEVIAIAGYTKHQVAAAKAESQRQCDALREDLRKLRAQHKKDAEREQALERMQATLAAREARISFLETTTDGRIASLDKLTTALAACQARIAKLESESIEKSLQIDQLEYASSNHETRSLELESSLGESISEMHALRSALSAEREQVAALEQIAAAHEQKNCSLERDLSSALELAQASANQRDQLAERLNTIYSSAFWPWAAKLLLLERDQRTLPRTMTTAMKIAWWSATFTLPSALRRRSHARQINASGLFDEFWYTQRYPEVLLGGYRPILHWLSIGWQEHRDPHPLFDTAWYLAHCPEAAESPINPLIHYLQVGANTGIDPHPFFDTAWYLENNPDIAAMGVNPLAHYIATGAREGRSPHPLFDAAWYLENNPDVAAAGKNPLIHFVEQGAREGRDPHPLFRLDWYLENNPALRGSDINPLRHFLVDGTKTNEGPHALFDGPWYAAVNPTVASSGLHPFIHYVTQGWTEHLAPHPLFDSTWYLEHSADVRDAGIDPLRHYIVAGASEGRDPCPLFDTDWYREHNADICGANPLYHYLSAGADEGRDPHPFFNTSWYLENYPDVSESGRNPLVDFLLFGAERGCSPGPGFDSAWYRSRYPDTQAINPLIHYLIAGASEGRLPLNPEHSGAKGRPELKPGAFGKGDPNQTAGRASCDWDGDWRSLFPEPETVPTRLLVIDWKPPTPDRDSGSYRMQMILELLLEAGHAVDFIADRPAEDPGYARSLEVKGIGIIIGQQAALEHLRTKGGTYRSAWISRPELAEVYLPIVRAFAVAARVIYDTVDLHWIRFLRGASFEADPDRLVSLAEHYRRIELSNAIGADLTVAITEDEKHALLEQSPRLEVAVVPNVHRVCPTVAPPSSRRDLFFIGGFQHTPNVDAVLYFVQRILPLVHARQRDIRFNIVGSDMPDVIRALESSLINPVGYVPDVAAWFDQSRVFVAPLRHGAGMKGKIGQSLSYGLPVVTSRIGAEGMGLTHEVNAMICDDPEDFAAAILRLYRDDTFWESLSAAGCGLIKRHFSKEAVAKKLLPLFE</sequence>
<dbReference type="PANTHER" id="PTHR22916">
    <property type="entry name" value="GLYCOSYLTRANSFERASE"/>
    <property type="match status" value="1"/>
</dbReference>
<evidence type="ECO:0000256" key="2">
    <source>
        <dbReference type="SAM" id="MobiDB-lite"/>
    </source>
</evidence>
<dbReference type="eggNOG" id="COG1216">
    <property type="taxonomic scope" value="Bacteria"/>
</dbReference>
<feature type="domain" description="Glycosyltransferase 2-like" evidence="3">
    <location>
        <begin position="262"/>
        <end position="408"/>
    </location>
</feature>
<feature type="coiled-coil region" evidence="1">
    <location>
        <begin position="498"/>
        <end position="529"/>
    </location>
</feature>
<organism evidence="4 5">
    <name type="scientific">Thiocapsa marina 5811</name>
    <dbReference type="NCBI Taxonomy" id="768671"/>
    <lineage>
        <taxon>Bacteria</taxon>
        <taxon>Pseudomonadati</taxon>
        <taxon>Pseudomonadota</taxon>
        <taxon>Gammaproteobacteria</taxon>
        <taxon>Chromatiales</taxon>
        <taxon>Chromatiaceae</taxon>
        <taxon>Thiocapsa</taxon>
    </lineage>
</organism>
<dbReference type="InterPro" id="IPR001173">
    <property type="entry name" value="Glyco_trans_2-like"/>
</dbReference>
<feature type="region of interest" description="Disordered" evidence="2">
    <location>
        <begin position="1107"/>
        <end position="1135"/>
    </location>
</feature>
<dbReference type="PATRIC" id="fig|768671.3.peg.1651"/>
<dbReference type="STRING" id="768671.ThimaDRAFT_1552"/>
<dbReference type="PANTHER" id="PTHR22916:SF3">
    <property type="entry name" value="UDP-GLCNAC:BETAGAL BETA-1,3-N-ACETYLGLUCOSAMINYLTRANSFERASE-LIKE PROTEIN 1"/>
    <property type="match status" value="1"/>
</dbReference>
<accession>F9U9F0</accession>
<gene>
    <name evidence="4" type="ORF">ThimaDRAFT_1552</name>
</gene>
<dbReference type="SUPFAM" id="SSF53448">
    <property type="entry name" value="Nucleotide-diphospho-sugar transferases"/>
    <property type="match status" value="1"/>
</dbReference>
<dbReference type="eggNOG" id="COG0438">
    <property type="taxonomic scope" value="Bacteria"/>
</dbReference>
<dbReference type="Pfam" id="PF02585">
    <property type="entry name" value="PIG-L"/>
    <property type="match status" value="1"/>
</dbReference>
<dbReference type="RefSeq" id="WP_007192429.1">
    <property type="nucleotide sequence ID" value="NZ_AFWV01000004.1"/>
</dbReference>
<dbReference type="GO" id="GO:0016758">
    <property type="term" value="F:hexosyltransferase activity"/>
    <property type="evidence" value="ECO:0007669"/>
    <property type="project" value="UniProtKB-ARBA"/>
</dbReference>
<dbReference type="EMBL" id="AFWV01000004">
    <property type="protein sequence ID" value="EGV19408.1"/>
    <property type="molecule type" value="Genomic_DNA"/>
</dbReference>
<dbReference type="eggNOG" id="COG2226">
    <property type="taxonomic scope" value="Bacteria"/>
</dbReference>
<dbReference type="InterPro" id="IPR003737">
    <property type="entry name" value="GlcNAc_PI_deacetylase-related"/>
</dbReference>
<evidence type="ECO:0000313" key="5">
    <source>
        <dbReference type="Proteomes" id="UP000005459"/>
    </source>
</evidence>
<dbReference type="SUPFAM" id="SSF102588">
    <property type="entry name" value="LmbE-like"/>
    <property type="match status" value="1"/>
</dbReference>
<reference evidence="4 5" key="1">
    <citation type="submission" date="2011-06" db="EMBL/GenBank/DDBJ databases">
        <title>The draft genome of Thiocapsa marina 5811.</title>
        <authorList>
            <consortium name="US DOE Joint Genome Institute (JGI-PGF)"/>
            <person name="Lucas S."/>
            <person name="Han J."/>
            <person name="Cheng J.-F."/>
            <person name="Goodwin L."/>
            <person name="Pitluck S."/>
            <person name="Peters L."/>
            <person name="Land M.L."/>
            <person name="Hauser L."/>
            <person name="Vogl K."/>
            <person name="Liu Z."/>
            <person name="Imhoff J."/>
            <person name="Thiel V."/>
            <person name="Frigaard N.-U."/>
            <person name="Bryant D."/>
            <person name="Woyke T.J."/>
        </authorList>
    </citation>
    <scope>NUCLEOTIDE SEQUENCE [LARGE SCALE GENOMIC DNA]</scope>
    <source>
        <strain evidence="4 5">5811</strain>
    </source>
</reference>
<dbReference type="InterPro" id="IPR024078">
    <property type="entry name" value="LmbE-like_dom_sf"/>
</dbReference>
<proteinExistence type="predicted"/>
<name>F9U9F0_9GAMM</name>
<dbReference type="InterPro" id="IPR029044">
    <property type="entry name" value="Nucleotide-diphossugar_trans"/>
</dbReference>
<dbReference type="eggNOG" id="COG2120">
    <property type="taxonomic scope" value="Bacteria"/>
</dbReference>
<dbReference type="Gene3D" id="3.40.50.2000">
    <property type="entry name" value="Glycogen Phosphorylase B"/>
    <property type="match status" value="1"/>
</dbReference>
<dbReference type="Proteomes" id="UP000005459">
    <property type="component" value="Unassembled WGS sequence"/>
</dbReference>
<feature type="coiled-coil region" evidence="1">
    <location>
        <begin position="613"/>
        <end position="640"/>
    </location>
</feature>
<evidence type="ECO:0000313" key="4">
    <source>
        <dbReference type="EMBL" id="EGV19408.1"/>
    </source>
</evidence>
<dbReference type="Pfam" id="PF00535">
    <property type="entry name" value="Glycos_transf_2"/>
    <property type="match status" value="1"/>
</dbReference>
<dbReference type="SUPFAM" id="SSF53756">
    <property type="entry name" value="UDP-Glycosyltransferase/glycogen phosphorylase"/>
    <property type="match status" value="1"/>
</dbReference>
<dbReference type="Pfam" id="PF13692">
    <property type="entry name" value="Glyco_trans_1_4"/>
    <property type="match status" value="1"/>
</dbReference>
<protein>
    <submittedName>
        <fullName evidence="4">Glycosyl transferase family 2</fullName>
    </submittedName>
</protein>
<keyword evidence="4" id="KW-0808">Transferase</keyword>
<dbReference type="OrthoDB" id="9807209at2"/>